<sequence>MTDFDLVFGSITASVSTIGGLLWRAFSEGRTAKQAADGAKVTAEDVKRREGKVVAEAAERLRSAAQGVLESQNQELLELSQRVTNQDSHIARAHGEKDLAIRHMTDRERWTTDKWQSRPKTLLVLPAAIFPDVASVTSELRIVVYGSPLRLMILTCPHATRRATLKAKAHSHS</sequence>
<evidence type="ECO:0000313" key="2">
    <source>
        <dbReference type="Proteomes" id="UP001070238"/>
    </source>
</evidence>
<comment type="caution">
    <text evidence="1">The sequence shown here is derived from an EMBL/GenBank/DDBJ whole genome shotgun (WGS) entry which is preliminary data.</text>
</comment>
<dbReference type="Proteomes" id="UP001070238">
    <property type="component" value="Unassembled WGS sequence"/>
</dbReference>
<name>A0A9Q4CD29_9CORY</name>
<evidence type="ECO:0000313" key="1">
    <source>
        <dbReference type="EMBL" id="MCX7538566.1"/>
    </source>
</evidence>
<reference evidence="1" key="1">
    <citation type="submission" date="2022-11" db="EMBL/GenBank/DDBJ databases">
        <title>Corynebacterium sp. isolated from Penguins.</title>
        <authorList>
            <person name="Sedlar K."/>
            <person name="Svec P."/>
        </authorList>
    </citation>
    <scope>NUCLEOTIDE SEQUENCE</scope>
    <source>
        <strain evidence="1">P5875</strain>
    </source>
</reference>
<dbReference type="RefSeq" id="WP_267169548.1">
    <property type="nucleotide sequence ID" value="NZ_JAPMKX010000003.1"/>
</dbReference>
<proteinExistence type="predicted"/>
<accession>A0A9Q4CD29</accession>
<protein>
    <submittedName>
        <fullName evidence="1">Uncharacterized protein</fullName>
    </submittedName>
</protein>
<dbReference type="EMBL" id="JAPMKX010000003">
    <property type="protein sequence ID" value="MCX7538566.1"/>
    <property type="molecule type" value="Genomic_DNA"/>
</dbReference>
<dbReference type="AlphaFoldDB" id="A0A9Q4CD29"/>
<organism evidence="1 2">
    <name type="scientific">Corynebacterium antarcticum</name>
    <dbReference type="NCBI Taxonomy" id="2800405"/>
    <lineage>
        <taxon>Bacteria</taxon>
        <taxon>Bacillati</taxon>
        <taxon>Actinomycetota</taxon>
        <taxon>Actinomycetes</taxon>
        <taxon>Mycobacteriales</taxon>
        <taxon>Corynebacteriaceae</taxon>
        <taxon>Corynebacterium</taxon>
    </lineage>
</organism>
<gene>
    <name evidence="1" type="ORF">OS123_08455</name>
</gene>